<dbReference type="Pfam" id="PF13670">
    <property type="entry name" value="PepSY_2"/>
    <property type="match status" value="1"/>
</dbReference>
<dbReference type="AlphaFoldDB" id="A0A1I3EYS7"/>
<feature type="domain" description="PepSY" evidence="2">
    <location>
        <begin position="6"/>
        <end position="85"/>
    </location>
</feature>
<keyword evidence="4" id="KW-1185">Reference proteome</keyword>
<gene>
    <name evidence="3" type="ORF">SAMN04488021_1578</name>
</gene>
<dbReference type="EMBL" id="FOPU01000057">
    <property type="protein sequence ID" value="SFI04195.1"/>
    <property type="molecule type" value="Genomic_DNA"/>
</dbReference>
<dbReference type="Proteomes" id="UP000183635">
    <property type="component" value="Unassembled WGS sequence"/>
</dbReference>
<dbReference type="STRING" id="34004.SAMN04488021_1578"/>
<feature type="chain" id="PRO_5010173082" evidence="1">
    <location>
        <begin position="22"/>
        <end position="100"/>
    </location>
</feature>
<dbReference type="RefSeq" id="WP_074970975.1">
    <property type="nucleotide sequence ID" value="NZ_CBCRYP010000063.1"/>
</dbReference>
<reference evidence="3 4" key="1">
    <citation type="submission" date="2016-10" db="EMBL/GenBank/DDBJ databases">
        <authorList>
            <person name="de Groot N.N."/>
        </authorList>
    </citation>
    <scope>NUCLEOTIDE SEQUENCE [LARGE SCALE GENOMIC DNA]</scope>
    <source>
        <strain evidence="3 4">DSM 8537</strain>
    </source>
</reference>
<keyword evidence="1" id="KW-0732">Signal</keyword>
<evidence type="ECO:0000259" key="2">
    <source>
        <dbReference type="Pfam" id="PF13670"/>
    </source>
</evidence>
<evidence type="ECO:0000313" key="3">
    <source>
        <dbReference type="EMBL" id="SFI04195.1"/>
    </source>
</evidence>
<name>A0A1I3EYS7_9RHOB</name>
<evidence type="ECO:0000256" key="1">
    <source>
        <dbReference type="SAM" id="SignalP"/>
    </source>
</evidence>
<organism evidence="3 4">
    <name type="scientific">Paracoccus aminovorans</name>
    <dbReference type="NCBI Taxonomy" id="34004"/>
    <lineage>
        <taxon>Bacteria</taxon>
        <taxon>Pseudomonadati</taxon>
        <taxon>Pseudomonadota</taxon>
        <taxon>Alphaproteobacteria</taxon>
        <taxon>Rhodobacterales</taxon>
        <taxon>Paracoccaceae</taxon>
        <taxon>Paracoccus</taxon>
    </lineage>
</organism>
<evidence type="ECO:0000313" key="4">
    <source>
        <dbReference type="Proteomes" id="UP000183635"/>
    </source>
</evidence>
<accession>A0A1I3EYS7</accession>
<protein>
    <submittedName>
        <fullName evidence="3">Peptidase propeptide and YPEB domain-containing protein</fullName>
    </submittedName>
</protein>
<dbReference type="OrthoDB" id="7775491at2"/>
<proteinExistence type="predicted"/>
<dbReference type="InterPro" id="IPR025711">
    <property type="entry name" value="PepSY"/>
</dbReference>
<sequence length="100" mass="10916">MKTLLTAAALALAIPAGAALADTHCDVPTANMQSWESLIQLTKDFGWSISKMELDDGCYELNVIDQGGNHLEMIVDPQTLDVIDGKVERWSDGTRPEKTK</sequence>
<feature type="signal peptide" evidence="1">
    <location>
        <begin position="1"/>
        <end position="21"/>
    </location>
</feature>